<evidence type="ECO:0000313" key="4">
    <source>
        <dbReference type="Proteomes" id="UP001497497"/>
    </source>
</evidence>
<organism evidence="3 4">
    <name type="scientific">Lymnaea stagnalis</name>
    <name type="common">Great pond snail</name>
    <name type="synonym">Helix stagnalis</name>
    <dbReference type="NCBI Taxonomy" id="6523"/>
    <lineage>
        <taxon>Eukaryota</taxon>
        <taxon>Metazoa</taxon>
        <taxon>Spiralia</taxon>
        <taxon>Lophotrochozoa</taxon>
        <taxon>Mollusca</taxon>
        <taxon>Gastropoda</taxon>
        <taxon>Heterobranchia</taxon>
        <taxon>Euthyneura</taxon>
        <taxon>Panpulmonata</taxon>
        <taxon>Hygrophila</taxon>
        <taxon>Lymnaeoidea</taxon>
        <taxon>Lymnaeidae</taxon>
        <taxon>Lymnaea</taxon>
    </lineage>
</organism>
<dbReference type="PANTHER" id="PTHR31214:SF3">
    <property type="entry name" value="PROTEIN FAM221B"/>
    <property type="match status" value="1"/>
</dbReference>
<dbReference type="EMBL" id="CAXITT010000711">
    <property type="protein sequence ID" value="CAL1545476.1"/>
    <property type="molecule type" value="Genomic_DNA"/>
</dbReference>
<dbReference type="Proteomes" id="UP001497497">
    <property type="component" value="Unassembled WGS sequence"/>
</dbReference>
<feature type="compositionally biased region" description="Low complexity" evidence="2">
    <location>
        <begin position="8"/>
        <end position="31"/>
    </location>
</feature>
<evidence type="ECO:0000313" key="3">
    <source>
        <dbReference type="EMBL" id="CAL1545476.1"/>
    </source>
</evidence>
<sequence length="342" mass="38039">MKKTPLQGGSSQKTKPKPSSSSGEKGSPGPSNASSSRAKAGSPEKTTGKSVVPKGQQGMMQKLQNAQMPIKKVNGMYVPEGYRMRVIKPAEKYDVVSMAKAMNDDFAPKLKELFDTETTAAIEAQKTGVYIGWRCPEFQHDCQRIHFTSRCFCDHKLSEHAPYNALSVKVPCRMVGCTCKAYMWVPNRPEDIGEFWLPKRPGFDAAAWRAKCKCKHTHNFHDPNRPHRCKTSGCSCGNFMSDFLCAACDRHWEDHQTFFDSEQSRREQGLPVGTDWIPFAEMPDLRNIALTGNEQDESRYLALKQFDAIPDNAVTGNNTVVPFKGGRGGTSRGGPGFKPTYD</sequence>
<dbReference type="InterPro" id="IPR026755">
    <property type="entry name" value="Fam221a/b"/>
</dbReference>
<evidence type="ECO:0000256" key="1">
    <source>
        <dbReference type="ARBA" id="ARBA00011026"/>
    </source>
</evidence>
<evidence type="ECO:0008006" key="5">
    <source>
        <dbReference type="Google" id="ProtNLM"/>
    </source>
</evidence>
<feature type="compositionally biased region" description="Gly residues" evidence="2">
    <location>
        <begin position="325"/>
        <end position="336"/>
    </location>
</feature>
<accession>A0AAV2IF13</accession>
<name>A0AAV2IF13_LYMST</name>
<reference evidence="3 4" key="1">
    <citation type="submission" date="2024-04" db="EMBL/GenBank/DDBJ databases">
        <authorList>
            <consortium name="Genoscope - CEA"/>
            <person name="William W."/>
        </authorList>
    </citation>
    <scope>NUCLEOTIDE SEQUENCE [LARGE SCALE GENOMIC DNA]</scope>
</reference>
<feature type="region of interest" description="Disordered" evidence="2">
    <location>
        <begin position="1"/>
        <end position="55"/>
    </location>
</feature>
<dbReference type="PANTHER" id="PTHR31214">
    <property type="entry name" value="PROTEIN FAM221A-RELATED"/>
    <property type="match status" value="1"/>
</dbReference>
<gene>
    <name evidence="3" type="ORF">GSLYS_00018959001</name>
</gene>
<keyword evidence="4" id="KW-1185">Reference proteome</keyword>
<proteinExistence type="inferred from homology"/>
<feature type="region of interest" description="Disordered" evidence="2">
    <location>
        <begin position="320"/>
        <end position="342"/>
    </location>
</feature>
<dbReference type="Pfam" id="PF14753">
    <property type="entry name" value="FAM221"/>
    <property type="match status" value="2"/>
</dbReference>
<comment type="similarity">
    <text evidence="1">Belongs to the FAM221 family.</text>
</comment>
<evidence type="ECO:0000256" key="2">
    <source>
        <dbReference type="SAM" id="MobiDB-lite"/>
    </source>
</evidence>
<dbReference type="AlphaFoldDB" id="A0AAV2IF13"/>
<comment type="caution">
    <text evidence="3">The sequence shown here is derived from an EMBL/GenBank/DDBJ whole genome shotgun (WGS) entry which is preliminary data.</text>
</comment>
<protein>
    <recommendedName>
        <fullName evidence="5">Protein FAM221B</fullName>
    </recommendedName>
</protein>